<feature type="transmembrane region" description="Helical" evidence="1">
    <location>
        <begin position="118"/>
        <end position="142"/>
    </location>
</feature>
<keyword evidence="1" id="KW-0472">Membrane</keyword>
<feature type="transmembrane region" description="Helical" evidence="1">
    <location>
        <begin position="476"/>
        <end position="496"/>
    </location>
</feature>
<feature type="transmembrane region" description="Helical" evidence="1">
    <location>
        <begin position="67"/>
        <end position="87"/>
    </location>
</feature>
<dbReference type="RefSeq" id="WP_186858456.1">
    <property type="nucleotide sequence ID" value="NZ_JACOON010000006.1"/>
</dbReference>
<dbReference type="EMBL" id="JACOON010000006">
    <property type="protein sequence ID" value="MBC5649007.1"/>
    <property type="molecule type" value="Genomic_DNA"/>
</dbReference>
<feature type="transmembrane region" description="Helical" evidence="1">
    <location>
        <begin position="188"/>
        <end position="208"/>
    </location>
</feature>
<keyword evidence="1" id="KW-0812">Transmembrane</keyword>
<feature type="transmembrane region" description="Helical" evidence="1">
    <location>
        <begin position="502"/>
        <end position="519"/>
    </location>
</feature>
<dbReference type="Proteomes" id="UP000606889">
    <property type="component" value="Unassembled WGS sequence"/>
</dbReference>
<gene>
    <name evidence="2" type="ORF">H8S18_11720</name>
</gene>
<name>A0ABR7EGX5_9FIRM</name>
<feature type="transmembrane region" description="Helical" evidence="1">
    <location>
        <begin position="248"/>
        <end position="270"/>
    </location>
</feature>
<feature type="transmembrane region" description="Helical" evidence="1">
    <location>
        <begin position="430"/>
        <end position="451"/>
    </location>
</feature>
<organism evidence="2 3">
    <name type="scientific">Christensenella tenuis</name>
    <dbReference type="NCBI Taxonomy" id="2763033"/>
    <lineage>
        <taxon>Bacteria</taxon>
        <taxon>Bacillati</taxon>
        <taxon>Bacillota</taxon>
        <taxon>Clostridia</taxon>
        <taxon>Christensenellales</taxon>
        <taxon>Christensenellaceae</taxon>
        <taxon>Christensenella</taxon>
    </lineage>
</organism>
<proteinExistence type="predicted"/>
<feature type="transmembrane region" description="Helical" evidence="1">
    <location>
        <begin position="148"/>
        <end position="176"/>
    </location>
</feature>
<evidence type="ECO:0000313" key="2">
    <source>
        <dbReference type="EMBL" id="MBC5649007.1"/>
    </source>
</evidence>
<evidence type="ECO:0000256" key="1">
    <source>
        <dbReference type="SAM" id="Phobius"/>
    </source>
</evidence>
<reference evidence="2 3" key="1">
    <citation type="submission" date="2020-08" db="EMBL/GenBank/DDBJ databases">
        <title>Genome public.</title>
        <authorList>
            <person name="Liu C."/>
            <person name="Sun Q."/>
        </authorList>
    </citation>
    <scope>NUCLEOTIDE SEQUENCE [LARGE SCALE GENOMIC DNA]</scope>
    <source>
        <strain evidence="2 3">NSJ-35</strain>
    </source>
</reference>
<keyword evidence="3" id="KW-1185">Reference proteome</keyword>
<feature type="transmembrane region" description="Helical" evidence="1">
    <location>
        <begin position="32"/>
        <end position="55"/>
    </location>
</feature>
<protein>
    <recommendedName>
        <fullName evidence="4">ABC transporter permease</fullName>
    </recommendedName>
</protein>
<keyword evidence="1" id="KW-1133">Transmembrane helix</keyword>
<comment type="caution">
    <text evidence="2">The sequence shown here is derived from an EMBL/GenBank/DDBJ whole genome shotgun (WGS) entry which is preliminary data.</text>
</comment>
<feature type="transmembrane region" description="Helical" evidence="1">
    <location>
        <begin position="401"/>
        <end position="424"/>
    </location>
</feature>
<feature type="transmembrane region" description="Helical" evidence="1">
    <location>
        <begin position="358"/>
        <end position="380"/>
    </location>
</feature>
<feature type="transmembrane region" description="Helical" evidence="1">
    <location>
        <begin position="317"/>
        <end position="338"/>
    </location>
</feature>
<evidence type="ECO:0000313" key="3">
    <source>
        <dbReference type="Proteomes" id="UP000606889"/>
    </source>
</evidence>
<evidence type="ECO:0008006" key="4">
    <source>
        <dbReference type="Google" id="ProtNLM"/>
    </source>
</evidence>
<sequence length="530" mass="57791">MNNLGLLLKTYMRTSFGFNKARYTHEKRSKSAGMTALLTVCYVLIIFAVFGMSMGMMDSLKSLHAEYIVLNIMMMAASVMVLFTTIYKVNGTLFGFRDYDLQMTLPIKTSTLIASRILILYLLNILFVLGVMVPAGVAYAIVAQPAPAFYPVFIITLFAIPMLPLIIATVIGTLIAMAASRFKRKNGMSVILTVAAFMAFMIVWLGFWTNSGDIIVNFADVGGMVNNVLTGIYPMTGLYGNAVGSFDILSLVLFLAISFGAFAAFTAVVAKLFKKLNTSITTTRTASNYKMTDLKEATPKKALYRREMKRYFSSSQYVLNTAVGPLMLIVVAVILLVSGVDGFGVYSEIPQFGQLLAAAAPMGISFFIAIGCTTAASVSLEGKNLWIIRSLPVDTRLILKAKLNVAMTLYIPTVIIGGTLFNIALSPDPLFIVLMYAIPLAYGYFTALFGLKSNLNNPNFDWTNEVTVIKQSKPTLVTMLVGMLLTIAPAVLALFFGRPVMVAALVLVALLDVLLYRSLMTKGAAQFESF</sequence>
<accession>A0ABR7EGX5</accession>